<dbReference type="EMBL" id="KQ418168">
    <property type="protein sequence ID" value="KOF88559.1"/>
    <property type="molecule type" value="Genomic_DNA"/>
</dbReference>
<accession>A0A0L8HHE6</accession>
<sequence length="89" mass="10191">MISTSNINIKIFKLISYNLPLDEGGGFCFIDYQRQQLPKHFPLILYSNNCAIATKLDHLNFQLCLVSCLNSLWMSFRNVKVAISLSLHI</sequence>
<name>A0A0L8HHE6_OCTBM</name>
<dbReference type="AlphaFoldDB" id="A0A0L8HHE6"/>
<reference evidence="1" key="1">
    <citation type="submission" date="2015-07" db="EMBL/GenBank/DDBJ databases">
        <title>MeaNS - Measles Nucleotide Surveillance Program.</title>
        <authorList>
            <person name="Tran T."/>
            <person name="Druce J."/>
        </authorList>
    </citation>
    <scope>NUCLEOTIDE SEQUENCE</scope>
    <source>
        <strain evidence="1">UCB-OBI-ISO-001</strain>
        <tissue evidence="1">Gonad</tissue>
    </source>
</reference>
<protein>
    <submittedName>
        <fullName evidence="1">Uncharacterized protein</fullName>
    </submittedName>
</protein>
<organism evidence="1">
    <name type="scientific">Octopus bimaculoides</name>
    <name type="common">California two-spotted octopus</name>
    <dbReference type="NCBI Taxonomy" id="37653"/>
    <lineage>
        <taxon>Eukaryota</taxon>
        <taxon>Metazoa</taxon>
        <taxon>Spiralia</taxon>
        <taxon>Lophotrochozoa</taxon>
        <taxon>Mollusca</taxon>
        <taxon>Cephalopoda</taxon>
        <taxon>Coleoidea</taxon>
        <taxon>Octopodiformes</taxon>
        <taxon>Octopoda</taxon>
        <taxon>Incirrata</taxon>
        <taxon>Octopodidae</taxon>
        <taxon>Octopus</taxon>
    </lineage>
</organism>
<evidence type="ECO:0000313" key="1">
    <source>
        <dbReference type="EMBL" id="KOF88559.1"/>
    </source>
</evidence>
<proteinExistence type="predicted"/>
<gene>
    <name evidence="1" type="ORF">OCBIM_22014691mg</name>
</gene>